<comment type="caution">
    <text evidence="1">The sequence shown here is derived from an EMBL/GenBank/DDBJ whole genome shotgun (WGS) entry which is preliminary data.</text>
</comment>
<name>A0A552UA12_9SPHN</name>
<dbReference type="OrthoDB" id="7391222at2"/>
<protein>
    <submittedName>
        <fullName evidence="1">Uncharacterized protein</fullName>
    </submittedName>
</protein>
<proteinExistence type="predicted"/>
<dbReference type="RefSeq" id="WP_144335217.1">
    <property type="nucleotide sequence ID" value="NZ_VJWA01000002.1"/>
</dbReference>
<dbReference type="EMBL" id="VJWA01000002">
    <property type="protein sequence ID" value="TRW15048.1"/>
    <property type="molecule type" value="Genomic_DNA"/>
</dbReference>
<evidence type="ECO:0000313" key="2">
    <source>
        <dbReference type="Proteomes" id="UP000317894"/>
    </source>
</evidence>
<gene>
    <name evidence="1" type="ORF">FMM06_15465</name>
</gene>
<keyword evidence="2" id="KW-1185">Reference proteome</keyword>
<sequence length="83" mass="8719">MTLFAASLAGVALLVGLAWALGFRGSPRLADEGEARALADTALYGFRADAVTLDPDRGGATLTGDGRRVRIDAMGDRWVVREA</sequence>
<organism evidence="1 2">
    <name type="scientific">Glacieibacterium frigidum</name>
    <dbReference type="NCBI Taxonomy" id="2593303"/>
    <lineage>
        <taxon>Bacteria</taxon>
        <taxon>Pseudomonadati</taxon>
        <taxon>Pseudomonadota</taxon>
        <taxon>Alphaproteobacteria</taxon>
        <taxon>Sphingomonadales</taxon>
        <taxon>Sphingosinicellaceae</taxon>
        <taxon>Glacieibacterium</taxon>
    </lineage>
</organism>
<dbReference type="AlphaFoldDB" id="A0A552UA12"/>
<evidence type="ECO:0000313" key="1">
    <source>
        <dbReference type="EMBL" id="TRW15048.1"/>
    </source>
</evidence>
<reference evidence="1 2" key="1">
    <citation type="submission" date="2019-07" db="EMBL/GenBank/DDBJ databases">
        <title>Novel species isolated from glacier.</title>
        <authorList>
            <person name="Liu Q."/>
            <person name="Xin Y.-H."/>
        </authorList>
    </citation>
    <scope>NUCLEOTIDE SEQUENCE [LARGE SCALE GENOMIC DNA]</scope>
    <source>
        <strain evidence="1 2">LB1R16</strain>
    </source>
</reference>
<accession>A0A552UA12</accession>
<dbReference type="Proteomes" id="UP000317894">
    <property type="component" value="Unassembled WGS sequence"/>
</dbReference>